<accession>A0AAE1ML35</accession>
<evidence type="ECO:0000313" key="2">
    <source>
        <dbReference type="Proteomes" id="UP001293593"/>
    </source>
</evidence>
<sequence>MVTEMQELRRLRTRRNSSSWSCSCSWKEFEANESIHKYTSLKEILDVSWPRSFCFCFDVNNELDPSNVAIKNVLVRRAASAYLQSSSALLVPRNHPRLLISAVVNPLKDCLSPFLRFIHCLLTDLRSLTRT</sequence>
<dbReference type="EMBL" id="JAWXYG010000005">
    <property type="protein sequence ID" value="KAK4271867.1"/>
    <property type="molecule type" value="Genomic_DNA"/>
</dbReference>
<gene>
    <name evidence="1" type="ORF">QN277_020496</name>
</gene>
<dbReference type="AlphaFoldDB" id="A0AAE1ML35"/>
<name>A0AAE1ML35_9FABA</name>
<dbReference type="PANTHER" id="PTHR34569:SF17">
    <property type="entry name" value="UBIQUITIN-PROTEIN LIGASE ARKADIA-A, PUTATIVE-RELATED"/>
    <property type="match status" value="1"/>
</dbReference>
<keyword evidence="2" id="KW-1185">Reference proteome</keyword>
<comment type="caution">
    <text evidence="1">The sequence shown here is derived from an EMBL/GenBank/DDBJ whole genome shotgun (WGS) entry which is preliminary data.</text>
</comment>
<reference evidence="1" key="1">
    <citation type="submission" date="2023-10" db="EMBL/GenBank/DDBJ databases">
        <title>Chromosome-level genome of the transformable northern wattle, Acacia crassicarpa.</title>
        <authorList>
            <person name="Massaro I."/>
            <person name="Sinha N.R."/>
            <person name="Poethig S."/>
            <person name="Leichty A.R."/>
        </authorList>
    </citation>
    <scope>NUCLEOTIDE SEQUENCE</scope>
    <source>
        <strain evidence="1">Acra3RX</strain>
        <tissue evidence="1">Leaf</tissue>
    </source>
</reference>
<proteinExistence type="predicted"/>
<organism evidence="1 2">
    <name type="scientific">Acacia crassicarpa</name>
    <name type="common">northern wattle</name>
    <dbReference type="NCBI Taxonomy" id="499986"/>
    <lineage>
        <taxon>Eukaryota</taxon>
        <taxon>Viridiplantae</taxon>
        <taxon>Streptophyta</taxon>
        <taxon>Embryophyta</taxon>
        <taxon>Tracheophyta</taxon>
        <taxon>Spermatophyta</taxon>
        <taxon>Magnoliopsida</taxon>
        <taxon>eudicotyledons</taxon>
        <taxon>Gunneridae</taxon>
        <taxon>Pentapetalae</taxon>
        <taxon>rosids</taxon>
        <taxon>fabids</taxon>
        <taxon>Fabales</taxon>
        <taxon>Fabaceae</taxon>
        <taxon>Caesalpinioideae</taxon>
        <taxon>mimosoid clade</taxon>
        <taxon>Acacieae</taxon>
        <taxon>Acacia</taxon>
    </lineage>
</organism>
<dbReference type="PANTHER" id="PTHR34569">
    <property type="entry name" value="EXPRESSED PROTEIN"/>
    <property type="match status" value="1"/>
</dbReference>
<dbReference type="Proteomes" id="UP001293593">
    <property type="component" value="Unassembled WGS sequence"/>
</dbReference>
<protein>
    <submittedName>
        <fullName evidence="1">Uncharacterized protein</fullName>
    </submittedName>
</protein>
<evidence type="ECO:0000313" key="1">
    <source>
        <dbReference type="EMBL" id="KAK4271867.1"/>
    </source>
</evidence>